<evidence type="ECO:0000256" key="7">
    <source>
        <dbReference type="ARBA" id="ARBA00012518"/>
    </source>
</evidence>
<dbReference type="Gene3D" id="3.30.465.10">
    <property type="match status" value="1"/>
</dbReference>
<dbReference type="UniPathway" id="UPA00219"/>
<evidence type="ECO:0000259" key="20">
    <source>
        <dbReference type="PROSITE" id="PS51387"/>
    </source>
</evidence>
<protein>
    <recommendedName>
        <fullName evidence="7">UDP-N-acetylmuramate dehydrogenase</fullName>
        <ecNumber evidence="7">1.3.1.98</ecNumber>
    </recommendedName>
</protein>
<dbReference type="GO" id="GO:0008360">
    <property type="term" value="P:regulation of cell shape"/>
    <property type="evidence" value="ECO:0007669"/>
    <property type="project" value="UniProtKB-KW"/>
</dbReference>
<accession>A0A1A9UKF7</accession>
<comment type="cofactor">
    <cofactor evidence="1">
        <name>FAD</name>
        <dbReference type="ChEBI" id="CHEBI:57692"/>
    </cofactor>
</comment>
<evidence type="ECO:0000256" key="9">
    <source>
        <dbReference type="ARBA" id="ARBA00022618"/>
    </source>
</evidence>
<dbReference type="VEuPathDB" id="VectorBase:GAUT007545"/>
<evidence type="ECO:0000256" key="10">
    <source>
        <dbReference type="ARBA" id="ARBA00022630"/>
    </source>
</evidence>
<dbReference type="InterPro" id="IPR003170">
    <property type="entry name" value="MurB"/>
</dbReference>
<dbReference type="GO" id="GO:0071555">
    <property type="term" value="P:cell wall organization"/>
    <property type="evidence" value="ECO:0007669"/>
    <property type="project" value="UniProtKB-KW"/>
</dbReference>
<evidence type="ECO:0000256" key="2">
    <source>
        <dbReference type="ARBA" id="ARBA00003921"/>
    </source>
</evidence>
<dbReference type="InterPro" id="IPR036635">
    <property type="entry name" value="MurB_C_sf"/>
</dbReference>
<dbReference type="InterPro" id="IPR006094">
    <property type="entry name" value="Oxid_FAD_bind_N"/>
</dbReference>
<keyword evidence="15" id="KW-0560">Oxidoreductase</keyword>
<dbReference type="EnsemblMetazoa" id="GAUT007545-RA">
    <property type="protein sequence ID" value="GAUT007545-PA"/>
    <property type="gene ID" value="GAUT007545"/>
</dbReference>
<evidence type="ECO:0000256" key="12">
    <source>
        <dbReference type="ARBA" id="ARBA00022857"/>
    </source>
</evidence>
<keyword evidence="22" id="KW-1185">Reference proteome</keyword>
<evidence type="ECO:0000256" key="5">
    <source>
        <dbReference type="ARBA" id="ARBA00004752"/>
    </source>
</evidence>
<evidence type="ECO:0000256" key="15">
    <source>
        <dbReference type="ARBA" id="ARBA00023002"/>
    </source>
</evidence>
<dbReference type="PANTHER" id="PTHR21071">
    <property type="entry name" value="UDP-N-ACETYLENOLPYRUVOYLGLUCOSAMINE REDUCTASE"/>
    <property type="match status" value="1"/>
</dbReference>
<sequence>MSSWNIHVCAGEIWHNIVTMCLRKKIPGLENLALIPGYVGSAPVQNIGAYGMELSQICTYVDILLLETAGWLIDICGLKGCLIGRAAVHHKQAAILINTGFATGIRSSICIRKRKN</sequence>
<comment type="pathway">
    <text evidence="5">Cell wall biogenesis; peptidoglycan biosynthesis.</text>
</comment>
<keyword evidence="18" id="KW-0961">Cell wall biogenesis/degradation</keyword>
<keyword evidence="13" id="KW-0133">Cell shape</keyword>
<dbReference type="Pfam" id="PF02873">
    <property type="entry name" value="MurB_C"/>
    <property type="match status" value="1"/>
</dbReference>
<evidence type="ECO:0000256" key="19">
    <source>
        <dbReference type="ARBA" id="ARBA00048914"/>
    </source>
</evidence>
<dbReference type="InterPro" id="IPR036318">
    <property type="entry name" value="FAD-bd_PCMH-like_sf"/>
</dbReference>
<keyword evidence="9" id="KW-0132">Cell division</keyword>
<dbReference type="AlphaFoldDB" id="A0A1A9UKF7"/>
<evidence type="ECO:0000256" key="8">
    <source>
        <dbReference type="ARBA" id="ARBA00022490"/>
    </source>
</evidence>
<dbReference type="SUPFAM" id="SSF56176">
    <property type="entry name" value="FAD-binding/transporter-associated domain-like"/>
    <property type="match status" value="1"/>
</dbReference>
<comment type="catalytic activity">
    <reaction evidence="19">
        <text>UDP-N-acetyl-alpha-D-muramate + NADP(+) = UDP-N-acetyl-3-O-(1-carboxyvinyl)-alpha-D-glucosamine + NADPH + H(+)</text>
        <dbReference type="Rhea" id="RHEA:12248"/>
        <dbReference type="ChEBI" id="CHEBI:15378"/>
        <dbReference type="ChEBI" id="CHEBI:57783"/>
        <dbReference type="ChEBI" id="CHEBI:58349"/>
        <dbReference type="ChEBI" id="CHEBI:68483"/>
        <dbReference type="ChEBI" id="CHEBI:70757"/>
        <dbReference type="EC" id="1.3.1.98"/>
    </reaction>
</comment>
<dbReference type="PROSITE" id="PS51387">
    <property type="entry name" value="FAD_PCMH"/>
    <property type="match status" value="1"/>
</dbReference>
<dbReference type="SUPFAM" id="SSF56194">
    <property type="entry name" value="Uridine diphospho-N-Acetylenolpyruvylglucosamine reductase, MurB, C-terminal domain"/>
    <property type="match status" value="1"/>
</dbReference>
<dbReference type="GO" id="GO:0008762">
    <property type="term" value="F:UDP-N-acetylmuramate dehydrogenase activity"/>
    <property type="evidence" value="ECO:0007669"/>
    <property type="project" value="UniProtKB-EC"/>
</dbReference>
<dbReference type="InterPro" id="IPR016169">
    <property type="entry name" value="FAD-bd_PCMH_sub2"/>
</dbReference>
<dbReference type="InterPro" id="IPR016166">
    <property type="entry name" value="FAD-bd_PCMH"/>
</dbReference>
<name>A0A1A9UKF7_GLOAU</name>
<evidence type="ECO:0000256" key="1">
    <source>
        <dbReference type="ARBA" id="ARBA00001974"/>
    </source>
</evidence>
<evidence type="ECO:0000256" key="18">
    <source>
        <dbReference type="ARBA" id="ARBA00023316"/>
    </source>
</evidence>
<evidence type="ECO:0000313" key="21">
    <source>
        <dbReference type="EnsemblMetazoa" id="GAUT007545-PA"/>
    </source>
</evidence>
<reference evidence="21" key="1">
    <citation type="submission" date="2020-05" db="UniProtKB">
        <authorList>
            <consortium name="EnsemblMetazoa"/>
        </authorList>
    </citation>
    <scope>IDENTIFICATION</scope>
    <source>
        <strain evidence="21">TTRI</strain>
    </source>
</reference>
<dbReference type="Pfam" id="PF01565">
    <property type="entry name" value="FAD_binding_4"/>
    <property type="match status" value="1"/>
</dbReference>
<evidence type="ECO:0000256" key="11">
    <source>
        <dbReference type="ARBA" id="ARBA00022827"/>
    </source>
</evidence>
<dbReference type="STRING" id="7395.A0A1A9UKF7"/>
<comment type="function">
    <text evidence="2">Cell wall formation.</text>
</comment>
<organism evidence="21 22">
    <name type="scientific">Glossina austeni</name>
    <name type="common">Savannah tsetse fly</name>
    <dbReference type="NCBI Taxonomy" id="7395"/>
    <lineage>
        <taxon>Eukaryota</taxon>
        <taxon>Metazoa</taxon>
        <taxon>Ecdysozoa</taxon>
        <taxon>Arthropoda</taxon>
        <taxon>Hexapoda</taxon>
        <taxon>Insecta</taxon>
        <taxon>Pterygota</taxon>
        <taxon>Neoptera</taxon>
        <taxon>Endopterygota</taxon>
        <taxon>Diptera</taxon>
        <taxon>Brachycera</taxon>
        <taxon>Muscomorpha</taxon>
        <taxon>Hippoboscoidea</taxon>
        <taxon>Glossinidae</taxon>
        <taxon>Glossina</taxon>
    </lineage>
</organism>
<dbReference type="EC" id="1.3.1.98" evidence="7"/>
<dbReference type="GO" id="GO:0005829">
    <property type="term" value="C:cytosol"/>
    <property type="evidence" value="ECO:0007669"/>
    <property type="project" value="TreeGrafter"/>
</dbReference>
<dbReference type="GO" id="GO:0005777">
    <property type="term" value="C:peroxisome"/>
    <property type="evidence" value="ECO:0007669"/>
    <property type="project" value="UniProtKB-SubCell"/>
</dbReference>
<dbReference type="InterPro" id="IPR011601">
    <property type="entry name" value="MurB_C"/>
</dbReference>
<keyword evidence="16" id="KW-0576">Peroxisome</keyword>
<comment type="subcellular location">
    <subcellularLocation>
        <location evidence="4">Cytoplasm</location>
    </subcellularLocation>
    <subcellularLocation>
        <location evidence="3">Peroxisome</location>
    </subcellularLocation>
</comment>
<evidence type="ECO:0000256" key="17">
    <source>
        <dbReference type="ARBA" id="ARBA00023306"/>
    </source>
</evidence>
<keyword evidence="11" id="KW-0274">FAD</keyword>
<dbReference type="PANTHER" id="PTHR21071:SF4">
    <property type="entry name" value="UDP-N-ACETYLENOLPYRUVOYLGLUCOSAMINE REDUCTASE"/>
    <property type="match status" value="1"/>
</dbReference>
<evidence type="ECO:0000256" key="6">
    <source>
        <dbReference type="ARBA" id="ARBA00011738"/>
    </source>
</evidence>
<evidence type="ECO:0000313" key="22">
    <source>
        <dbReference type="Proteomes" id="UP000078200"/>
    </source>
</evidence>
<evidence type="ECO:0000256" key="14">
    <source>
        <dbReference type="ARBA" id="ARBA00022984"/>
    </source>
</evidence>
<feature type="domain" description="FAD-binding PCMH-type" evidence="20">
    <location>
        <begin position="1"/>
        <end position="116"/>
    </location>
</feature>
<keyword evidence="14" id="KW-0573">Peptidoglycan synthesis</keyword>
<dbReference type="Proteomes" id="UP000078200">
    <property type="component" value="Unassembled WGS sequence"/>
</dbReference>
<keyword evidence="10" id="KW-0285">Flavoprotein</keyword>
<keyword evidence="12" id="KW-0521">NADP</keyword>
<dbReference type="GO" id="GO:0071949">
    <property type="term" value="F:FAD binding"/>
    <property type="evidence" value="ECO:0007669"/>
    <property type="project" value="InterPro"/>
</dbReference>
<evidence type="ECO:0000256" key="13">
    <source>
        <dbReference type="ARBA" id="ARBA00022960"/>
    </source>
</evidence>
<dbReference type="GO" id="GO:0051301">
    <property type="term" value="P:cell division"/>
    <property type="evidence" value="ECO:0007669"/>
    <property type="project" value="UniProtKB-KW"/>
</dbReference>
<comment type="subunit">
    <text evidence="6">Homodimer.</text>
</comment>
<evidence type="ECO:0000256" key="4">
    <source>
        <dbReference type="ARBA" id="ARBA00004496"/>
    </source>
</evidence>
<keyword evidence="17" id="KW-0131">Cell cycle</keyword>
<evidence type="ECO:0000256" key="16">
    <source>
        <dbReference type="ARBA" id="ARBA00023140"/>
    </source>
</evidence>
<proteinExistence type="predicted"/>
<evidence type="ECO:0000256" key="3">
    <source>
        <dbReference type="ARBA" id="ARBA00004275"/>
    </source>
</evidence>
<keyword evidence="8" id="KW-0963">Cytoplasm</keyword>